<evidence type="ECO:0000256" key="2">
    <source>
        <dbReference type="ARBA" id="ARBA00010835"/>
    </source>
</evidence>
<keyword evidence="4 6" id="KW-0488">Methylation</keyword>
<feature type="domain" description="Prokaryotic-type class I peptide chain release factors" evidence="7">
    <location>
        <begin position="244"/>
        <end position="260"/>
    </location>
</feature>
<evidence type="ECO:0000256" key="5">
    <source>
        <dbReference type="ARBA" id="ARBA00022917"/>
    </source>
</evidence>
<name>A0ABU3P4G0_9FIRM</name>
<protein>
    <recommendedName>
        <fullName evidence="3 6">Peptide chain release factor 2</fullName>
        <shortName evidence="6">RF-2</shortName>
    </recommendedName>
</protein>
<evidence type="ECO:0000256" key="4">
    <source>
        <dbReference type="ARBA" id="ARBA00022481"/>
    </source>
</evidence>
<dbReference type="NCBIfam" id="TIGR00020">
    <property type="entry name" value="prfB"/>
    <property type="match status" value="1"/>
</dbReference>
<dbReference type="InterPro" id="IPR005139">
    <property type="entry name" value="PCRF"/>
</dbReference>
<dbReference type="PANTHER" id="PTHR43116">
    <property type="entry name" value="PEPTIDE CHAIN RELEASE FACTOR 2"/>
    <property type="match status" value="1"/>
</dbReference>
<comment type="function">
    <text evidence="1 6">Peptide chain release factor 2 directs the termination of translation in response to the peptide chain termination codons UGA and UAA.</text>
</comment>
<dbReference type="PROSITE" id="PS00745">
    <property type="entry name" value="RF_PROK_I"/>
    <property type="match status" value="1"/>
</dbReference>
<dbReference type="Gene3D" id="3.30.160.20">
    <property type="match status" value="1"/>
</dbReference>
<reference evidence="8 9" key="1">
    <citation type="submission" date="2023-07" db="EMBL/GenBank/DDBJ databases">
        <title>The novel representative of Negativicutes class, Anaeroselena agilis gen. nov. sp. nov.</title>
        <authorList>
            <person name="Prokofeva M.I."/>
            <person name="Elcheninov A.G."/>
            <person name="Klyukina A."/>
            <person name="Kublanov I.V."/>
            <person name="Frolov E.N."/>
            <person name="Podosokorskaya O.A."/>
        </authorList>
    </citation>
    <scope>NUCLEOTIDE SEQUENCE [LARGE SCALE GENOMIC DNA]</scope>
    <source>
        <strain evidence="8 9">4137-cl</strain>
    </source>
</reference>
<comment type="PTM">
    <text evidence="6">Methylated by PrmC. Methylation increases the termination efficiency of RF2.</text>
</comment>
<dbReference type="SMART" id="SM00937">
    <property type="entry name" value="PCRF"/>
    <property type="match status" value="1"/>
</dbReference>
<dbReference type="EMBL" id="JAUOZS010000001">
    <property type="protein sequence ID" value="MDT8903930.1"/>
    <property type="molecule type" value="Genomic_DNA"/>
</dbReference>
<proteinExistence type="inferred from homology"/>
<evidence type="ECO:0000313" key="8">
    <source>
        <dbReference type="EMBL" id="MDT8903930.1"/>
    </source>
</evidence>
<comment type="caution">
    <text evidence="8">The sequence shown here is derived from an EMBL/GenBank/DDBJ whole genome shotgun (WGS) entry which is preliminary data.</text>
</comment>
<evidence type="ECO:0000259" key="7">
    <source>
        <dbReference type="PROSITE" id="PS00745"/>
    </source>
</evidence>
<gene>
    <name evidence="6 8" type="primary">prfB</name>
    <name evidence="8" type="ORF">Q4T40_22080</name>
</gene>
<dbReference type="Pfam" id="PF00472">
    <property type="entry name" value="RF-1"/>
    <property type="match status" value="1"/>
</dbReference>
<dbReference type="Gene3D" id="1.20.58.410">
    <property type="entry name" value="Release factor"/>
    <property type="match status" value="1"/>
</dbReference>
<dbReference type="SUPFAM" id="SSF75620">
    <property type="entry name" value="Release factor"/>
    <property type="match status" value="1"/>
</dbReference>
<dbReference type="InterPro" id="IPR000352">
    <property type="entry name" value="Pep_chain_release_fac_I"/>
</dbReference>
<accession>A0ABU3P4G0</accession>
<sequence length="370" mass="41113">MLLEDLRREVDQLAVRLEETRASLDVAGKESQIAALEHKLAAPDFWDDPASAQKTMQELTRLKDSVGQYADLASRYSDTATLWQLGMDEHDESVYPEVAEALAAMNKELDHLDITLMLSGEYDASNAIVTLHAGAGGTEAQDWVQMLLRMYVRWAEKNNFKVETLDFLAGDEAGVKSATLLVSGQSAYGYLRSEKGVHRLVRISPFDASGRRHTSFAAVDVMPEVDDSIEVTVNPADLRVDTFRAGGAGGQHINKTDSAVRMTHLPTGVVVQCQSERSQIQNREQCMRLLRAKLFELERQKREEKKEEIGGDYQAIEWGSQIRSYVFHPYSLVKDHRTGAETGNVQAVMDGEIDAFIEAYLKSGGKSAAE</sequence>
<evidence type="ECO:0000256" key="6">
    <source>
        <dbReference type="HAMAP-Rule" id="MF_00094"/>
    </source>
</evidence>
<evidence type="ECO:0000256" key="1">
    <source>
        <dbReference type="ARBA" id="ARBA00002613"/>
    </source>
</evidence>
<organism evidence="8 9">
    <name type="scientific">Anaeroselena agilis</name>
    <dbReference type="NCBI Taxonomy" id="3063788"/>
    <lineage>
        <taxon>Bacteria</taxon>
        <taxon>Bacillati</taxon>
        <taxon>Bacillota</taxon>
        <taxon>Negativicutes</taxon>
        <taxon>Acetonemataceae</taxon>
        <taxon>Anaeroselena</taxon>
    </lineage>
</organism>
<dbReference type="PANTHER" id="PTHR43116:SF3">
    <property type="entry name" value="CLASS I PEPTIDE CHAIN RELEASE FACTOR"/>
    <property type="match status" value="1"/>
</dbReference>
<dbReference type="InterPro" id="IPR004374">
    <property type="entry name" value="PrfB"/>
</dbReference>
<evidence type="ECO:0000256" key="3">
    <source>
        <dbReference type="ARBA" id="ARBA00019192"/>
    </source>
</evidence>
<evidence type="ECO:0000313" key="9">
    <source>
        <dbReference type="Proteomes" id="UP001254848"/>
    </source>
</evidence>
<dbReference type="Gene3D" id="3.30.70.1660">
    <property type="match status" value="1"/>
</dbReference>
<dbReference type="Pfam" id="PF03462">
    <property type="entry name" value="PCRF"/>
    <property type="match status" value="1"/>
</dbReference>
<dbReference type="HAMAP" id="MF_00094">
    <property type="entry name" value="Rel_fac_2"/>
    <property type="match status" value="1"/>
</dbReference>
<keyword evidence="5 6" id="KW-0648">Protein biosynthesis</keyword>
<comment type="subcellular location">
    <subcellularLocation>
        <location evidence="6">Cytoplasm</location>
    </subcellularLocation>
</comment>
<dbReference type="InterPro" id="IPR045853">
    <property type="entry name" value="Pep_chain_release_fac_I_sf"/>
</dbReference>
<dbReference type="RefSeq" id="WP_413782370.1">
    <property type="nucleotide sequence ID" value="NZ_JAUOZS010000001.1"/>
</dbReference>
<comment type="similarity">
    <text evidence="2 6">Belongs to the prokaryotic/mitochondrial release factor family.</text>
</comment>
<keyword evidence="9" id="KW-1185">Reference proteome</keyword>
<keyword evidence="6" id="KW-0963">Cytoplasm</keyword>
<dbReference type="Proteomes" id="UP001254848">
    <property type="component" value="Unassembled WGS sequence"/>
</dbReference>
<feature type="modified residue" description="N5-methylglutamine" evidence="6">
    <location>
        <position position="251"/>
    </location>
</feature>